<name>A0AAE4Q2E6_9GAMM</name>
<gene>
    <name evidence="2" type="ORF">QM089_23765</name>
</gene>
<proteinExistence type="predicted"/>
<reference evidence="2" key="1">
    <citation type="submission" date="2023-05" db="EMBL/GenBank/DDBJ databases">
        <title>Colonisation of extended spectrum b-lactamase- and carbapenemase-producing bacteria on hospital surfaces from low- and middle-income countries.</title>
        <authorList>
            <person name="Nieto-Rosado M."/>
            <person name="Sands K."/>
            <person name="Iregbu K."/>
            <person name="Zahra R."/>
            <person name="Mazarati J.B."/>
            <person name="Mehtar S."/>
            <person name="Barnards-Group B."/>
            <person name="Walsh T.R."/>
        </authorList>
    </citation>
    <scope>NUCLEOTIDE SEQUENCE</scope>
    <source>
        <strain evidence="2">PP-E493</strain>
    </source>
</reference>
<comment type="caution">
    <text evidence="2">The sequence shown here is derived from an EMBL/GenBank/DDBJ whole genome shotgun (WGS) entry which is preliminary data.</text>
</comment>
<evidence type="ECO:0000313" key="3">
    <source>
        <dbReference type="Proteomes" id="UP001187859"/>
    </source>
</evidence>
<feature type="domain" description="DUF4942" evidence="1">
    <location>
        <begin position="333"/>
        <end position="530"/>
    </location>
</feature>
<dbReference type="AlphaFoldDB" id="A0AAE4Q2E6"/>
<sequence>MGTLAVVQKLKNAGQDFEWYPTTDAQLQTIVDDIKAIQENFDLTNRYSDPVRFLDVGAGDGRALKTFKAAFEDEEKRQSVNCYAIEKATIHTDSYFGEGITLLGTEFTETNFISKSCNVAFVNPPYSEFSLWLSTLIKQLTFNLLYAVVPERWVNCPVIAEAIQLRGVIATVIDESDFLNAERAARAKVNLIRFSFVNVDESDEDDKRAQFRRDRGYKKSLSYDQTDAFGLFLENELGLKKTYSQTTQKFSEYYEAERVKKSMHTEGSESYAVAETKGVLWALLEGYERDLANTLAQYKRIASVEPELLAELGVEHDKLLESVKDKLFGYRNVYWKVLFDNLDAISSRLIGKHKTDLLNKLNSNALDFTYTNAVYVIKFAVDYANDLVEESITDTFKMLTSKDSISKYYKSNEKVFSDNWRHNRETNGSKYLLDYRFIFSSWGNFDKYKSRGLSDSAEVFINDLAVVFGLLGYSGIYNDVCAGSGKGSIYGMDTKGNCVELLNVKFYQNGNRHLKFNQAAMLRFNVTASRLLGWVRSKEELQTELDCDSEVAAEVWNVKDTLALTPIVALALACPRADNLDMAA</sequence>
<dbReference type="RefSeq" id="WP_014611614.1">
    <property type="nucleotide sequence ID" value="NZ_CP143636.1"/>
</dbReference>
<dbReference type="Pfam" id="PF13708">
    <property type="entry name" value="DUF4942"/>
    <property type="match status" value="1"/>
</dbReference>
<evidence type="ECO:0000313" key="2">
    <source>
        <dbReference type="EMBL" id="MDV5393211.1"/>
    </source>
</evidence>
<dbReference type="Proteomes" id="UP001187859">
    <property type="component" value="Unassembled WGS sequence"/>
</dbReference>
<organism evidence="2 3">
    <name type="scientific">Shewanella xiamenensis</name>
    <dbReference type="NCBI Taxonomy" id="332186"/>
    <lineage>
        <taxon>Bacteria</taxon>
        <taxon>Pseudomonadati</taxon>
        <taxon>Pseudomonadota</taxon>
        <taxon>Gammaproteobacteria</taxon>
        <taxon>Alteromonadales</taxon>
        <taxon>Shewanellaceae</taxon>
        <taxon>Shewanella</taxon>
    </lineage>
</organism>
<evidence type="ECO:0000259" key="1">
    <source>
        <dbReference type="Pfam" id="PF13708"/>
    </source>
</evidence>
<dbReference type="EMBL" id="JASGOQ010000003">
    <property type="protein sequence ID" value="MDV5393211.1"/>
    <property type="molecule type" value="Genomic_DNA"/>
</dbReference>
<dbReference type="InterPro" id="IPR031339">
    <property type="entry name" value="DUF4942"/>
</dbReference>
<accession>A0AAE4Q2E6</accession>
<protein>
    <submittedName>
        <fullName evidence="2">DUF4942 domain-containing protein</fullName>
    </submittedName>
</protein>